<dbReference type="Pfam" id="PF02886">
    <property type="entry name" value="LBP_BPI_CETP_C"/>
    <property type="match status" value="1"/>
</dbReference>
<evidence type="ECO:0000259" key="1">
    <source>
        <dbReference type="SMART" id="SM00329"/>
    </source>
</evidence>
<dbReference type="Proteomes" id="UP000887575">
    <property type="component" value="Unassembled WGS sequence"/>
</dbReference>
<dbReference type="SMART" id="SM00329">
    <property type="entry name" value="BPI2"/>
    <property type="match status" value="1"/>
</dbReference>
<feature type="domain" description="Lipid-binding serum glycoprotein C-terminal" evidence="1">
    <location>
        <begin position="1"/>
        <end position="176"/>
    </location>
</feature>
<dbReference type="PANTHER" id="PTHR10504">
    <property type="entry name" value="BACTERICIDAL PERMEABILITY-INCREASING BPI PROTEIN-RELATED"/>
    <property type="match status" value="1"/>
</dbReference>
<dbReference type="GO" id="GO:0008289">
    <property type="term" value="F:lipid binding"/>
    <property type="evidence" value="ECO:0007669"/>
    <property type="project" value="InterPro"/>
</dbReference>
<keyword evidence="2" id="KW-1185">Reference proteome</keyword>
<sequence length="187" mass="20922">MGQVWVSEQIVNCIFRSAHQGAIIQYTITKDVQGAAPYLRTHCPFKASNAVCMGTFWPQLDEKYPKEYIDVHMHSFEEPNVKITSESSVVIKVDGTRLNGYLKDTTAEIEQIHSTIGDIEPGSITSFRNLFVSVEEILLNGLLRQGIPIPIFKEAAMALAGNSTINLLNDFVRIDANFIHQPIKKTD</sequence>
<name>A0AAF3F3Z2_9BILA</name>
<dbReference type="InterPro" id="IPR017943">
    <property type="entry name" value="Bactericidal_perm-incr_a/b_dom"/>
</dbReference>
<dbReference type="SUPFAM" id="SSF55394">
    <property type="entry name" value="Bactericidal permeability-increasing protein, BPI"/>
    <property type="match status" value="1"/>
</dbReference>
<organism evidence="2 3">
    <name type="scientific">Mesorhabditis belari</name>
    <dbReference type="NCBI Taxonomy" id="2138241"/>
    <lineage>
        <taxon>Eukaryota</taxon>
        <taxon>Metazoa</taxon>
        <taxon>Ecdysozoa</taxon>
        <taxon>Nematoda</taxon>
        <taxon>Chromadorea</taxon>
        <taxon>Rhabditida</taxon>
        <taxon>Rhabditina</taxon>
        <taxon>Rhabditomorpha</taxon>
        <taxon>Rhabditoidea</taxon>
        <taxon>Rhabditidae</taxon>
        <taxon>Mesorhabditinae</taxon>
        <taxon>Mesorhabditis</taxon>
    </lineage>
</organism>
<reference evidence="3" key="1">
    <citation type="submission" date="2024-02" db="UniProtKB">
        <authorList>
            <consortium name="WormBaseParasite"/>
        </authorList>
    </citation>
    <scope>IDENTIFICATION</scope>
</reference>
<dbReference type="AlphaFoldDB" id="A0AAF3F3Z2"/>
<dbReference type="Gene3D" id="3.15.20.10">
    <property type="entry name" value="Bactericidal permeability-increasing protein, domain 2"/>
    <property type="match status" value="2"/>
</dbReference>
<dbReference type="InterPro" id="IPR001124">
    <property type="entry name" value="Lipid-bd_serum_glycop_C"/>
</dbReference>
<dbReference type="PANTHER" id="PTHR10504:SF145">
    <property type="entry name" value="PROTEIN CBG15266"/>
    <property type="match status" value="1"/>
</dbReference>
<dbReference type="InterPro" id="IPR032942">
    <property type="entry name" value="BPI/LBP/Plunc"/>
</dbReference>
<dbReference type="GO" id="GO:0005615">
    <property type="term" value="C:extracellular space"/>
    <property type="evidence" value="ECO:0007669"/>
    <property type="project" value="TreeGrafter"/>
</dbReference>
<evidence type="ECO:0000313" key="2">
    <source>
        <dbReference type="Proteomes" id="UP000887575"/>
    </source>
</evidence>
<protein>
    <recommendedName>
        <fullName evidence="1">Lipid-binding serum glycoprotein C-terminal domain-containing protein</fullName>
    </recommendedName>
</protein>
<proteinExistence type="predicted"/>
<evidence type="ECO:0000313" key="3">
    <source>
        <dbReference type="WBParaSite" id="MBELARI_LOCUS20513"/>
    </source>
</evidence>
<dbReference type="WBParaSite" id="MBELARI_LOCUS20513">
    <property type="protein sequence ID" value="MBELARI_LOCUS20513"/>
    <property type="gene ID" value="MBELARI_LOCUS20513"/>
</dbReference>
<accession>A0AAF3F3Z2</accession>